<name>A0A8J2K9S3_9HEXA</name>
<organism evidence="1 2">
    <name type="scientific">Allacma fusca</name>
    <dbReference type="NCBI Taxonomy" id="39272"/>
    <lineage>
        <taxon>Eukaryota</taxon>
        <taxon>Metazoa</taxon>
        <taxon>Ecdysozoa</taxon>
        <taxon>Arthropoda</taxon>
        <taxon>Hexapoda</taxon>
        <taxon>Collembola</taxon>
        <taxon>Symphypleona</taxon>
        <taxon>Sminthuridae</taxon>
        <taxon>Allacma</taxon>
    </lineage>
</organism>
<dbReference type="Proteomes" id="UP000708208">
    <property type="component" value="Unassembled WGS sequence"/>
</dbReference>
<feature type="non-terminal residue" evidence="1">
    <location>
        <position position="1"/>
    </location>
</feature>
<gene>
    <name evidence="1" type="ORF">AFUS01_LOCUS19753</name>
</gene>
<proteinExistence type="predicted"/>
<reference evidence="1" key="1">
    <citation type="submission" date="2021-06" db="EMBL/GenBank/DDBJ databases">
        <authorList>
            <person name="Hodson N. C."/>
            <person name="Mongue J. A."/>
            <person name="Jaron S. K."/>
        </authorList>
    </citation>
    <scope>NUCLEOTIDE SEQUENCE</scope>
</reference>
<keyword evidence="2" id="KW-1185">Reference proteome</keyword>
<protein>
    <submittedName>
        <fullName evidence="1">Uncharacterized protein</fullName>
    </submittedName>
</protein>
<dbReference type="EMBL" id="CAJVCH010206807">
    <property type="protein sequence ID" value="CAG7731146.1"/>
    <property type="molecule type" value="Genomic_DNA"/>
</dbReference>
<accession>A0A8J2K9S3</accession>
<comment type="caution">
    <text evidence="1">The sequence shown here is derived from an EMBL/GenBank/DDBJ whole genome shotgun (WGS) entry which is preliminary data.</text>
</comment>
<sequence>DRYVLKGLVSHGDVKVGRL</sequence>
<feature type="non-terminal residue" evidence="1">
    <location>
        <position position="19"/>
    </location>
</feature>
<evidence type="ECO:0000313" key="1">
    <source>
        <dbReference type="EMBL" id="CAG7731146.1"/>
    </source>
</evidence>
<dbReference type="AlphaFoldDB" id="A0A8J2K9S3"/>
<evidence type="ECO:0000313" key="2">
    <source>
        <dbReference type="Proteomes" id="UP000708208"/>
    </source>
</evidence>